<dbReference type="Proteomes" id="UP000010296">
    <property type="component" value="Unassembled WGS sequence"/>
</dbReference>
<evidence type="ECO:0000313" key="3">
    <source>
        <dbReference type="Proteomes" id="UP000010296"/>
    </source>
</evidence>
<dbReference type="OrthoDB" id="8116329at2"/>
<feature type="domain" description="N-acetyltransferase" evidence="1">
    <location>
        <begin position="2"/>
        <end position="162"/>
    </location>
</feature>
<dbReference type="AlphaFoldDB" id="E6LDH4"/>
<dbReference type="STRING" id="888064.HMPREF9088_0414"/>
<dbReference type="eggNOG" id="COG0456">
    <property type="taxonomic scope" value="Bacteria"/>
</dbReference>
<proteinExistence type="predicted"/>
<accession>E6LDH4</accession>
<name>E6LDH4_ENTI1</name>
<sequence>MTEFRLIPPSEYRQYYEVLHEGYQSVKQYPISFDAADTDEAEAKEWLSNHPTYGLYEETVLVSAVSLRMPWGNLPGPSGVPHIGRIVTHPNYKGRGYAKKLFHQLEQEVLIQQLRTPRVTLGTASTHPWLKKMYEQLGFEAFDQVQLPNKQHVTIYFEKNYKGE</sequence>
<dbReference type="EMBL" id="AEPV01000013">
    <property type="protein sequence ID" value="EFU74750.1"/>
    <property type="molecule type" value="Genomic_DNA"/>
</dbReference>
<dbReference type="HOGENOM" id="CLU_133322_0_0_9"/>
<dbReference type="InterPro" id="IPR000182">
    <property type="entry name" value="GNAT_dom"/>
</dbReference>
<dbReference type="SUPFAM" id="SSF55729">
    <property type="entry name" value="Acyl-CoA N-acyltransferases (Nat)"/>
    <property type="match status" value="1"/>
</dbReference>
<keyword evidence="3" id="KW-1185">Reference proteome</keyword>
<dbReference type="Pfam" id="PF00583">
    <property type="entry name" value="Acetyltransf_1"/>
    <property type="match status" value="1"/>
</dbReference>
<dbReference type="RefSeq" id="WP_007207435.1">
    <property type="nucleotide sequence ID" value="NZ_GL622241.1"/>
</dbReference>
<dbReference type="Gene3D" id="3.40.630.30">
    <property type="match status" value="1"/>
</dbReference>
<reference evidence="2 3" key="1">
    <citation type="submission" date="2010-12" db="EMBL/GenBank/DDBJ databases">
        <authorList>
            <person name="Muzny D."/>
            <person name="Qin X."/>
            <person name="Deng J."/>
            <person name="Jiang H."/>
            <person name="Liu Y."/>
            <person name="Qu J."/>
            <person name="Song X.-Z."/>
            <person name="Zhang L."/>
            <person name="Thornton R."/>
            <person name="Coyle M."/>
            <person name="Francisco L."/>
            <person name="Jackson L."/>
            <person name="Javaid M."/>
            <person name="Korchina V."/>
            <person name="Kovar C."/>
            <person name="Mata R."/>
            <person name="Mathew T."/>
            <person name="Ngo R."/>
            <person name="Nguyen L."/>
            <person name="Nguyen N."/>
            <person name="Okwuonu G."/>
            <person name="Ongeri F."/>
            <person name="Pham C."/>
            <person name="Simmons D."/>
            <person name="Wilczek-Boney K."/>
            <person name="Hale W."/>
            <person name="Jakkamsetti A."/>
            <person name="Pham P."/>
            <person name="Ruth R."/>
            <person name="San Lucas F."/>
            <person name="Warren J."/>
            <person name="Zhang J."/>
            <person name="Zhao Z."/>
            <person name="Zhou C."/>
            <person name="Zhu D."/>
            <person name="Lee S."/>
            <person name="Bess C."/>
            <person name="Blankenburg K."/>
            <person name="Forbes L."/>
            <person name="Fu Q."/>
            <person name="Gubbala S."/>
            <person name="Hirani K."/>
            <person name="Jayaseelan J.C."/>
            <person name="Lara F."/>
            <person name="Munidasa M."/>
            <person name="Palculict T."/>
            <person name="Patil S."/>
            <person name="Pu L.-L."/>
            <person name="Saada N."/>
            <person name="Tang L."/>
            <person name="Weissenberger G."/>
            <person name="Zhu Y."/>
            <person name="Hemphill L."/>
            <person name="Shang Y."/>
            <person name="Youmans B."/>
            <person name="Ayvaz T."/>
            <person name="Ross M."/>
            <person name="Santibanez J."/>
            <person name="Aqrawi P."/>
            <person name="Gross S."/>
            <person name="Joshi V."/>
            <person name="Fowler G."/>
            <person name="Nazareth L."/>
            <person name="Reid J."/>
            <person name="Worley K."/>
            <person name="Petrosino J."/>
            <person name="Highlander S."/>
            <person name="Gibbs R."/>
        </authorList>
    </citation>
    <scope>NUCLEOTIDE SEQUENCE [LARGE SCALE GENOMIC DNA]</scope>
    <source>
        <strain evidence="3">DSM 15952 / CCUG 50447 / LMG 22039 / TP 1.5</strain>
    </source>
</reference>
<protein>
    <submittedName>
        <fullName evidence="2">Acetyltransferase, GNAT family</fullName>
    </submittedName>
</protein>
<keyword evidence="2" id="KW-0808">Transferase</keyword>
<dbReference type="InterPro" id="IPR016181">
    <property type="entry name" value="Acyl_CoA_acyltransferase"/>
</dbReference>
<dbReference type="PATRIC" id="fig|888064.11.peg.1793"/>
<dbReference type="CDD" id="cd04301">
    <property type="entry name" value="NAT_SF"/>
    <property type="match status" value="1"/>
</dbReference>
<evidence type="ECO:0000313" key="2">
    <source>
        <dbReference type="EMBL" id="EFU74750.1"/>
    </source>
</evidence>
<dbReference type="PROSITE" id="PS51186">
    <property type="entry name" value="GNAT"/>
    <property type="match status" value="1"/>
</dbReference>
<organism evidence="2 3">
    <name type="scientific">Enterococcus italicus (strain DSM 15952 / CCUG 50447 / LMG 22039 / TP 1.5)</name>
    <dbReference type="NCBI Taxonomy" id="888064"/>
    <lineage>
        <taxon>Bacteria</taxon>
        <taxon>Bacillati</taxon>
        <taxon>Bacillota</taxon>
        <taxon>Bacilli</taxon>
        <taxon>Lactobacillales</taxon>
        <taxon>Enterococcaceae</taxon>
        <taxon>Enterococcus</taxon>
    </lineage>
</organism>
<comment type="caution">
    <text evidence="2">The sequence shown here is derived from an EMBL/GenBank/DDBJ whole genome shotgun (WGS) entry which is preliminary data.</text>
</comment>
<evidence type="ECO:0000259" key="1">
    <source>
        <dbReference type="PROSITE" id="PS51186"/>
    </source>
</evidence>
<dbReference type="GO" id="GO:0016747">
    <property type="term" value="F:acyltransferase activity, transferring groups other than amino-acyl groups"/>
    <property type="evidence" value="ECO:0007669"/>
    <property type="project" value="InterPro"/>
</dbReference>
<gene>
    <name evidence="2" type="ORF">HMPREF9088_0414</name>
</gene>